<dbReference type="AlphaFoldDB" id="A0A9X3W7T9"/>
<gene>
    <name evidence="1" type="ORF">ODV15_00120</name>
</gene>
<proteinExistence type="predicted"/>
<evidence type="ECO:0000313" key="2">
    <source>
        <dbReference type="Proteomes" id="UP001143700"/>
    </source>
</evidence>
<dbReference type="EMBL" id="JAOTGU010000001">
    <property type="protein sequence ID" value="MDB6261007.1"/>
    <property type="molecule type" value="Genomic_DNA"/>
</dbReference>
<evidence type="ECO:0000313" key="1">
    <source>
        <dbReference type="EMBL" id="MDB6261007.1"/>
    </source>
</evidence>
<comment type="caution">
    <text evidence="1">The sequence shown here is derived from an EMBL/GenBank/DDBJ whole genome shotgun (WGS) entry which is preliminary data.</text>
</comment>
<dbReference type="RefSeq" id="WP_271869389.1">
    <property type="nucleotide sequence ID" value="NZ_JAOTGU010000001.1"/>
</dbReference>
<dbReference type="Proteomes" id="UP001143700">
    <property type="component" value="Unassembled WGS sequence"/>
</dbReference>
<reference evidence="1" key="1">
    <citation type="journal article" date="2022" name="Microorganisms">
        <title>Antibiotic Susceptibility, Resistance Gene Determinants and Corresponding Genomic Regions in Lactobacillus amylovorus Isolates Derived from Wild Boars and Domestic Pigs.</title>
        <authorList>
            <person name="Moravkova M."/>
            <person name="Kostovova I."/>
            <person name="Kavanova K."/>
            <person name="Pechar R."/>
            <person name="Stanek S."/>
            <person name="Brychta A."/>
            <person name="Zeman M."/>
            <person name="Kubasova T."/>
        </authorList>
    </citation>
    <scope>NUCLEOTIDE SEQUENCE</scope>
    <source>
        <strain evidence="1">M356A</strain>
    </source>
</reference>
<accession>A0A9X3W7T9</accession>
<sequence>MSKKVQIILLSTLGAIFLALALYKVYSNVTAKKAFEIQVVNETSSSPLSEAEDLKIKKAKYYSIYSNGKIEKASPFKIKKQTVDVDPTILFDSYTQNNETRIKLKKKNYKLKDQNSKKVITDPNYKRLINRIVEDVRYEAYTLRLFKEGNSSYYAYYRINAGISNAGYLYYFNSKNGKFAKLCKLENGVVVRIKKLDMQY</sequence>
<protein>
    <submittedName>
        <fullName evidence="1">Uncharacterized protein</fullName>
    </submittedName>
</protein>
<reference evidence="1" key="2">
    <citation type="submission" date="2022-10" db="EMBL/GenBank/DDBJ databases">
        <authorList>
            <person name="Kostovova I."/>
            <person name="Moravkova M."/>
            <person name="Pechar R."/>
        </authorList>
    </citation>
    <scope>NUCLEOTIDE SEQUENCE</scope>
    <source>
        <strain evidence="1">M356A</strain>
    </source>
</reference>
<organism evidence="1 2">
    <name type="scientific">Lactobacillus amylovorus</name>
    <dbReference type="NCBI Taxonomy" id="1604"/>
    <lineage>
        <taxon>Bacteria</taxon>
        <taxon>Bacillati</taxon>
        <taxon>Bacillota</taxon>
        <taxon>Bacilli</taxon>
        <taxon>Lactobacillales</taxon>
        <taxon>Lactobacillaceae</taxon>
        <taxon>Lactobacillus</taxon>
    </lineage>
</organism>
<name>A0A9X3W7T9_LACAM</name>